<dbReference type="STRING" id="1043002.A0A074XMF9"/>
<dbReference type="PANTHER" id="PTHR37535:SF3">
    <property type="entry name" value="FLUG DOMAIN-CONTAINING PROTEIN"/>
    <property type="match status" value="1"/>
</dbReference>
<organism evidence="2 3">
    <name type="scientific">Aureobasidium pullulans EXF-150</name>
    <dbReference type="NCBI Taxonomy" id="1043002"/>
    <lineage>
        <taxon>Eukaryota</taxon>
        <taxon>Fungi</taxon>
        <taxon>Dikarya</taxon>
        <taxon>Ascomycota</taxon>
        <taxon>Pezizomycotina</taxon>
        <taxon>Dothideomycetes</taxon>
        <taxon>Dothideomycetidae</taxon>
        <taxon>Dothideales</taxon>
        <taxon>Saccotheciaceae</taxon>
        <taxon>Aureobasidium</taxon>
    </lineage>
</organism>
<protein>
    <submittedName>
        <fullName evidence="2">Uncharacterized protein</fullName>
    </submittedName>
</protein>
<evidence type="ECO:0000256" key="1">
    <source>
        <dbReference type="ARBA" id="ARBA00023172"/>
    </source>
</evidence>
<dbReference type="GeneID" id="40746205"/>
<dbReference type="Gene3D" id="1.10.443.10">
    <property type="entry name" value="Intergrase catalytic core"/>
    <property type="match status" value="1"/>
</dbReference>
<evidence type="ECO:0000313" key="3">
    <source>
        <dbReference type="Proteomes" id="UP000030706"/>
    </source>
</evidence>
<gene>
    <name evidence="2" type="ORF">M438DRAFT_336521</name>
</gene>
<dbReference type="HOGENOM" id="CLU_874303_0_0_1"/>
<dbReference type="GO" id="GO:0006310">
    <property type="term" value="P:DNA recombination"/>
    <property type="evidence" value="ECO:0007669"/>
    <property type="project" value="UniProtKB-KW"/>
</dbReference>
<dbReference type="Pfam" id="PF11917">
    <property type="entry name" value="DUF3435"/>
    <property type="match status" value="1"/>
</dbReference>
<name>A0A074XMF9_AURPU</name>
<evidence type="ECO:0000313" key="2">
    <source>
        <dbReference type="EMBL" id="KEQ83187.1"/>
    </source>
</evidence>
<dbReference type="EMBL" id="KL584985">
    <property type="protein sequence ID" value="KEQ83187.1"/>
    <property type="molecule type" value="Genomic_DNA"/>
</dbReference>
<dbReference type="Proteomes" id="UP000030706">
    <property type="component" value="Unassembled WGS sequence"/>
</dbReference>
<dbReference type="InterPro" id="IPR013762">
    <property type="entry name" value="Integrase-like_cat_sf"/>
</dbReference>
<dbReference type="InterPro" id="IPR021842">
    <property type="entry name" value="DUF3435"/>
</dbReference>
<dbReference type="RefSeq" id="XP_029759374.1">
    <property type="nucleotide sequence ID" value="XM_029903899.1"/>
</dbReference>
<proteinExistence type="predicted"/>
<dbReference type="InterPro" id="IPR011010">
    <property type="entry name" value="DNA_brk_join_enz"/>
</dbReference>
<reference evidence="2 3" key="1">
    <citation type="journal article" date="2014" name="BMC Genomics">
        <title>Genome sequencing of four Aureobasidium pullulans varieties: biotechnological potential, stress tolerance, and description of new species.</title>
        <authorList>
            <person name="Gostin Ar C."/>
            <person name="Ohm R.A."/>
            <person name="Kogej T."/>
            <person name="Sonjak S."/>
            <person name="Turk M."/>
            <person name="Zajc J."/>
            <person name="Zalar P."/>
            <person name="Grube M."/>
            <person name="Sun H."/>
            <person name="Han J."/>
            <person name="Sharma A."/>
            <person name="Chiniquy J."/>
            <person name="Ngan C.Y."/>
            <person name="Lipzen A."/>
            <person name="Barry K."/>
            <person name="Grigoriev I.V."/>
            <person name="Gunde-Cimerman N."/>
        </authorList>
    </citation>
    <scope>NUCLEOTIDE SEQUENCE [LARGE SCALE GENOMIC DNA]</scope>
    <source>
        <strain evidence="2 3">EXF-150</strain>
    </source>
</reference>
<accession>A0A074XMF9</accession>
<dbReference type="GO" id="GO:0015074">
    <property type="term" value="P:DNA integration"/>
    <property type="evidence" value="ECO:0007669"/>
    <property type="project" value="InterPro"/>
</dbReference>
<keyword evidence="3" id="KW-1185">Reference proteome</keyword>
<dbReference type="PANTHER" id="PTHR37535">
    <property type="entry name" value="FLUG DOMAIN PROTEIN"/>
    <property type="match status" value="1"/>
</dbReference>
<dbReference type="GO" id="GO:0003677">
    <property type="term" value="F:DNA binding"/>
    <property type="evidence" value="ECO:0007669"/>
    <property type="project" value="InterPro"/>
</dbReference>
<sequence>MSEMHVYRQLWSFGIPLILAKFIQKLPDMEGASTSGRAKPLASVELAKHLLHFLWVCDEYIFKHPRIRLQLSFAILVMMYQGLRPGEFIECSSQRGLNEGFTYQDFALQAQPGSHGEKRRWVLQITVRLRKNHRGNQRDNVTHILTDEPGNPHLCPVTHFCALAFADGAFQNLRLPEDLNRVKTGATVRIKDSVKHTSVLRRLDQAGHVSPTLVFGADSLNFYLNGLGERAGYRDNLTAYAFRHGHGNKLDQMLSSVQRRQRMGHKSDDTFQYYISRISGVDTQSIMLGREPRQELMDHVRSMANHHDPVAPALLALD</sequence>
<keyword evidence="1" id="KW-0233">DNA recombination</keyword>
<dbReference type="AlphaFoldDB" id="A0A074XMF9"/>
<dbReference type="OrthoDB" id="3943630at2759"/>
<dbReference type="SUPFAM" id="SSF56349">
    <property type="entry name" value="DNA breaking-rejoining enzymes"/>
    <property type="match status" value="1"/>
</dbReference>